<reference evidence="2" key="1">
    <citation type="submission" date="2020-11" db="EMBL/GenBank/DDBJ databases">
        <authorList>
            <person name="Tran Van P."/>
        </authorList>
    </citation>
    <scope>NUCLEOTIDE SEQUENCE</scope>
</reference>
<sequence length="123" mass="13799">MRNLSNLVRLLAIFVCLVCYKIGTSGATEAEVLTPITSGILTRRYPRFLEVTGPEPEPKYFKVVRTLAFPQDPFFPRLVPTVFETRVPIVRPVVELPQPAASEVNLRFAPGPAVPLPYRFSRS</sequence>
<feature type="chain" id="PRO_5036210599" evidence="1">
    <location>
        <begin position="27"/>
        <end position="123"/>
    </location>
</feature>
<dbReference type="AlphaFoldDB" id="A0A7R9GA81"/>
<name>A0A7R9GA81_9CRUS</name>
<evidence type="ECO:0000256" key="1">
    <source>
        <dbReference type="SAM" id="SignalP"/>
    </source>
</evidence>
<feature type="signal peptide" evidence="1">
    <location>
        <begin position="1"/>
        <end position="26"/>
    </location>
</feature>
<keyword evidence="3" id="KW-1185">Reference proteome</keyword>
<evidence type="ECO:0000313" key="3">
    <source>
        <dbReference type="Proteomes" id="UP000678499"/>
    </source>
</evidence>
<keyword evidence="1" id="KW-0732">Signal</keyword>
<evidence type="ECO:0000313" key="2">
    <source>
        <dbReference type="EMBL" id="CAD7273681.1"/>
    </source>
</evidence>
<accession>A0A7R9GA81</accession>
<protein>
    <submittedName>
        <fullName evidence="2">Uncharacterized protein</fullName>
    </submittedName>
</protein>
<proteinExistence type="predicted"/>
<gene>
    <name evidence="2" type="ORF">NMOB1V02_LOCUS1555</name>
</gene>
<organism evidence="2">
    <name type="scientific">Notodromas monacha</name>
    <dbReference type="NCBI Taxonomy" id="399045"/>
    <lineage>
        <taxon>Eukaryota</taxon>
        <taxon>Metazoa</taxon>
        <taxon>Ecdysozoa</taxon>
        <taxon>Arthropoda</taxon>
        <taxon>Crustacea</taxon>
        <taxon>Oligostraca</taxon>
        <taxon>Ostracoda</taxon>
        <taxon>Podocopa</taxon>
        <taxon>Podocopida</taxon>
        <taxon>Cypridocopina</taxon>
        <taxon>Cypridoidea</taxon>
        <taxon>Cyprididae</taxon>
        <taxon>Notodromas</taxon>
    </lineage>
</organism>
<dbReference type="EMBL" id="OA882196">
    <property type="protein sequence ID" value="CAD7273681.1"/>
    <property type="molecule type" value="Genomic_DNA"/>
</dbReference>
<dbReference type="Proteomes" id="UP000678499">
    <property type="component" value="Unassembled WGS sequence"/>
</dbReference>
<dbReference type="EMBL" id="CAJPEX010000159">
    <property type="protein sequence ID" value="CAG0913833.1"/>
    <property type="molecule type" value="Genomic_DNA"/>
</dbReference>